<dbReference type="InterPro" id="IPR001387">
    <property type="entry name" value="Cro/C1-type_HTH"/>
</dbReference>
<protein>
    <submittedName>
        <fullName evidence="3">Helix-turn-helix transcriptional regulator</fullName>
    </submittedName>
</protein>
<dbReference type="Pfam" id="PF01381">
    <property type="entry name" value="HTH_3"/>
    <property type="match status" value="1"/>
</dbReference>
<name>A0A9D1ZMV1_9LACO</name>
<evidence type="ECO:0000256" key="1">
    <source>
        <dbReference type="ARBA" id="ARBA00023125"/>
    </source>
</evidence>
<sequence length="117" mass="14067">MGLSRKLRKNRKFYKLTQAQLAEEIQVSTESIRRWESGKNLPSPKHCYLLSQFFNKSMDYFLKENTMTNEEKELYRILGREIIKLSNCNTPLEFWNNYNICEKESTLLLPKNHQKIF</sequence>
<organism evidence="3 4">
    <name type="scientific">Candidatus Companilactobacillus pullicola</name>
    <dbReference type="NCBI Taxonomy" id="2838523"/>
    <lineage>
        <taxon>Bacteria</taxon>
        <taxon>Bacillati</taxon>
        <taxon>Bacillota</taxon>
        <taxon>Bacilli</taxon>
        <taxon>Lactobacillales</taxon>
        <taxon>Lactobacillaceae</taxon>
        <taxon>Companilactobacillus</taxon>
    </lineage>
</organism>
<reference evidence="3" key="2">
    <citation type="submission" date="2021-04" db="EMBL/GenBank/DDBJ databases">
        <authorList>
            <person name="Gilroy R."/>
        </authorList>
    </citation>
    <scope>NUCLEOTIDE SEQUENCE</scope>
    <source>
        <strain evidence="3">3204</strain>
    </source>
</reference>
<dbReference type="SUPFAM" id="SSF47413">
    <property type="entry name" value="lambda repressor-like DNA-binding domains"/>
    <property type="match status" value="1"/>
</dbReference>
<dbReference type="Proteomes" id="UP000824013">
    <property type="component" value="Unassembled WGS sequence"/>
</dbReference>
<dbReference type="InterPro" id="IPR010982">
    <property type="entry name" value="Lambda_DNA-bd_dom_sf"/>
</dbReference>
<dbReference type="EMBL" id="DXCM01000031">
    <property type="protein sequence ID" value="HIY92293.1"/>
    <property type="molecule type" value="Genomic_DNA"/>
</dbReference>
<dbReference type="GO" id="GO:0003677">
    <property type="term" value="F:DNA binding"/>
    <property type="evidence" value="ECO:0007669"/>
    <property type="project" value="UniProtKB-KW"/>
</dbReference>
<gene>
    <name evidence="3" type="ORF">H9820_05040</name>
</gene>
<evidence type="ECO:0000313" key="4">
    <source>
        <dbReference type="Proteomes" id="UP000824013"/>
    </source>
</evidence>
<evidence type="ECO:0000313" key="3">
    <source>
        <dbReference type="EMBL" id="HIY92293.1"/>
    </source>
</evidence>
<accession>A0A9D1ZMV1</accession>
<dbReference type="Gene3D" id="1.10.260.40">
    <property type="entry name" value="lambda repressor-like DNA-binding domains"/>
    <property type="match status" value="1"/>
</dbReference>
<feature type="domain" description="HTH cro/C1-type" evidence="2">
    <location>
        <begin position="5"/>
        <end position="61"/>
    </location>
</feature>
<keyword evidence="1" id="KW-0238">DNA-binding</keyword>
<dbReference type="PANTHER" id="PTHR46558:SF11">
    <property type="entry name" value="HTH-TYPE TRANSCRIPTIONAL REGULATOR XRE"/>
    <property type="match status" value="1"/>
</dbReference>
<dbReference type="PROSITE" id="PS50943">
    <property type="entry name" value="HTH_CROC1"/>
    <property type="match status" value="1"/>
</dbReference>
<proteinExistence type="predicted"/>
<dbReference type="SMART" id="SM00530">
    <property type="entry name" value="HTH_XRE"/>
    <property type="match status" value="1"/>
</dbReference>
<reference evidence="3" key="1">
    <citation type="journal article" date="2021" name="PeerJ">
        <title>Extensive microbial diversity within the chicken gut microbiome revealed by metagenomics and culture.</title>
        <authorList>
            <person name="Gilroy R."/>
            <person name="Ravi A."/>
            <person name="Getino M."/>
            <person name="Pursley I."/>
            <person name="Horton D.L."/>
            <person name="Alikhan N.F."/>
            <person name="Baker D."/>
            <person name="Gharbi K."/>
            <person name="Hall N."/>
            <person name="Watson M."/>
            <person name="Adriaenssens E.M."/>
            <person name="Foster-Nyarko E."/>
            <person name="Jarju S."/>
            <person name="Secka A."/>
            <person name="Antonio M."/>
            <person name="Oren A."/>
            <person name="Chaudhuri R.R."/>
            <person name="La Ragione R."/>
            <person name="Hildebrand F."/>
            <person name="Pallen M.J."/>
        </authorList>
    </citation>
    <scope>NUCLEOTIDE SEQUENCE</scope>
    <source>
        <strain evidence="3">3204</strain>
    </source>
</reference>
<dbReference type="AlphaFoldDB" id="A0A9D1ZMV1"/>
<evidence type="ECO:0000259" key="2">
    <source>
        <dbReference type="PROSITE" id="PS50943"/>
    </source>
</evidence>
<comment type="caution">
    <text evidence="3">The sequence shown here is derived from an EMBL/GenBank/DDBJ whole genome shotgun (WGS) entry which is preliminary data.</text>
</comment>
<dbReference type="PANTHER" id="PTHR46558">
    <property type="entry name" value="TRACRIPTIONAL REGULATORY PROTEIN-RELATED-RELATED"/>
    <property type="match status" value="1"/>
</dbReference>
<dbReference type="CDD" id="cd00093">
    <property type="entry name" value="HTH_XRE"/>
    <property type="match status" value="1"/>
</dbReference>